<sequence>MVGRRPARRGTRPRRRGPTWDGRPVGPPSPPSYRERRDGGRIAGGVVFFPPAPRRAAATPPRPTPGPGSPLATTPSRHPHAVP</sequence>
<proteinExistence type="predicted"/>
<feature type="region of interest" description="Disordered" evidence="1">
    <location>
        <begin position="1"/>
        <end position="83"/>
    </location>
</feature>
<dbReference type="AlphaFoldDB" id="W7J9H8"/>
<evidence type="ECO:0000313" key="3">
    <source>
        <dbReference type="Proteomes" id="UP000019277"/>
    </source>
</evidence>
<organism evidence="2 3">
    <name type="scientific">Actinokineospora spheciospongiae</name>
    <dbReference type="NCBI Taxonomy" id="909613"/>
    <lineage>
        <taxon>Bacteria</taxon>
        <taxon>Bacillati</taxon>
        <taxon>Actinomycetota</taxon>
        <taxon>Actinomycetes</taxon>
        <taxon>Pseudonocardiales</taxon>
        <taxon>Pseudonocardiaceae</taxon>
        <taxon>Actinokineospora</taxon>
    </lineage>
</organism>
<feature type="compositionally biased region" description="Basic residues" evidence="1">
    <location>
        <begin position="1"/>
        <end position="17"/>
    </location>
</feature>
<reference evidence="2 3" key="1">
    <citation type="journal article" date="2014" name="Genome Announc.">
        <title>Draft Genome Sequence of the Antitrypanosomally Active Sponge-Associated Bacterium Actinokineospora sp. Strain EG49.</title>
        <authorList>
            <person name="Harjes J."/>
            <person name="Ryu T."/>
            <person name="Abdelmohsen U.R."/>
            <person name="Moitinho-Silva L."/>
            <person name="Horn H."/>
            <person name="Ravasi T."/>
            <person name="Hentschel U."/>
        </authorList>
    </citation>
    <scope>NUCLEOTIDE SEQUENCE [LARGE SCALE GENOMIC DNA]</scope>
    <source>
        <strain evidence="2 3">EG49</strain>
    </source>
</reference>
<dbReference type="Proteomes" id="UP000019277">
    <property type="component" value="Unassembled WGS sequence"/>
</dbReference>
<protein>
    <submittedName>
        <fullName evidence="2">Uncharacterized protein</fullName>
    </submittedName>
</protein>
<dbReference type="EMBL" id="AYXG01000074">
    <property type="protein sequence ID" value="EWC62659.1"/>
    <property type="molecule type" value="Genomic_DNA"/>
</dbReference>
<evidence type="ECO:0000313" key="2">
    <source>
        <dbReference type="EMBL" id="EWC62659.1"/>
    </source>
</evidence>
<accession>W7J9H8</accession>
<evidence type="ECO:0000256" key="1">
    <source>
        <dbReference type="SAM" id="MobiDB-lite"/>
    </source>
</evidence>
<name>W7J9H8_9PSEU</name>
<dbReference type="STRING" id="909613.UO65_2011"/>
<comment type="caution">
    <text evidence="2">The sequence shown here is derived from an EMBL/GenBank/DDBJ whole genome shotgun (WGS) entry which is preliminary data.</text>
</comment>
<keyword evidence="3" id="KW-1185">Reference proteome</keyword>
<gene>
    <name evidence="2" type="ORF">UO65_2011</name>
</gene>